<evidence type="ECO:0000256" key="1">
    <source>
        <dbReference type="ARBA" id="ARBA00006068"/>
    </source>
</evidence>
<evidence type="ECO:0000256" key="2">
    <source>
        <dbReference type="SAM" id="Phobius"/>
    </source>
</evidence>
<evidence type="ECO:0000313" key="4">
    <source>
        <dbReference type="EMBL" id="TWG11175.1"/>
    </source>
</evidence>
<keyword evidence="2" id="KW-1133">Transmembrane helix</keyword>
<protein>
    <submittedName>
        <fullName evidence="4">LytR family transcriptional attenuator</fullName>
    </submittedName>
</protein>
<dbReference type="Proteomes" id="UP000319927">
    <property type="component" value="Unassembled WGS sequence"/>
</dbReference>
<feature type="domain" description="Cell envelope-related transcriptional attenuator" evidence="3">
    <location>
        <begin position="104"/>
        <end position="253"/>
    </location>
</feature>
<dbReference type="Gene3D" id="3.40.630.190">
    <property type="entry name" value="LCP protein"/>
    <property type="match status" value="1"/>
</dbReference>
<comment type="caution">
    <text evidence="4">The sequence shown here is derived from an EMBL/GenBank/DDBJ whole genome shotgun (WGS) entry which is preliminary data.</text>
</comment>
<dbReference type="InterPro" id="IPR004474">
    <property type="entry name" value="LytR_CpsA_psr"/>
</dbReference>
<comment type="similarity">
    <text evidence="1">Belongs to the LytR/CpsA/Psr (LCP) family.</text>
</comment>
<feature type="transmembrane region" description="Helical" evidence="2">
    <location>
        <begin position="29"/>
        <end position="51"/>
    </location>
</feature>
<dbReference type="PANTHER" id="PTHR33392">
    <property type="entry name" value="POLYISOPRENYL-TEICHOIC ACID--PEPTIDOGLYCAN TEICHOIC ACID TRANSFERASE TAGU"/>
    <property type="match status" value="1"/>
</dbReference>
<accession>A0A561VHS9</accession>
<name>A0A561VHS9_9ACTN</name>
<organism evidence="4 5">
    <name type="scientific">Micromonospora palomenae</name>
    <dbReference type="NCBI Taxonomy" id="1461247"/>
    <lineage>
        <taxon>Bacteria</taxon>
        <taxon>Bacillati</taxon>
        <taxon>Actinomycetota</taxon>
        <taxon>Actinomycetes</taxon>
        <taxon>Micromonosporales</taxon>
        <taxon>Micromonosporaceae</taxon>
        <taxon>Micromonospora</taxon>
    </lineage>
</organism>
<dbReference type="RefSeq" id="WP_154943424.1">
    <property type="nucleotide sequence ID" value="NZ_VIXA01000005.1"/>
</dbReference>
<dbReference type="NCBIfam" id="TIGR00350">
    <property type="entry name" value="lytR_cpsA_psr"/>
    <property type="match status" value="1"/>
</dbReference>
<evidence type="ECO:0000313" key="5">
    <source>
        <dbReference type="Proteomes" id="UP000319927"/>
    </source>
</evidence>
<dbReference type="AlphaFoldDB" id="A0A561VHS9"/>
<dbReference type="OrthoDB" id="5171929at2"/>
<keyword evidence="5" id="KW-1185">Reference proteome</keyword>
<proteinExistence type="inferred from homology"/>
<keyword evidence="2" id="KW-0812">Transmembrane</keyword>
<dbReference type="Pfam" id="PF03816">
    <property type="entry name" value="LytR_cpsA_psr"/>
    <property type="match status" value="1"/>
</dbReference>
<dbReference type="EMBL" id="VIXA01000005">
    <property type="protein sequence ID" value="TWG11175.1"/>
    <property type="molecule type" value="Genomic_DNA"/>
</dbReference>
<dbReference type="PANTHER" id="PTHR33392:SF6">
    <property type="entry name" value="POLYISOPRENYL-TEICHOIC ACID--PEPTIDOGLYCAN TEICHOIC ACID TRANSFERASE TAGU"/>
    <property type="match status" value="1"/>
</dbReference>
<evidence type="ECO:0000259" key="3">
    <source>
        <dbReference type="Pfam" id="PF03816"/>
    </source>
</evidence>
<gene>
    <name evidence="4" type="ORF">FHX75_15267</name>
</gene>
<dbReference type="InterPro" id="IPR050922">
    <property type="entry name" value="LytR/CpsA/Psr_CW_biosynth"/>
</dbReference>
<reference evidence="4 5" key="1">
    <citation type="submission" date="2019-06" db="EMBL/GenBank/DDBJ databases">
        <title>Sequencing the genomes of 1000 actinobacteria strains.</title>
        <authorList>
            <person name="Klenk H.-P."/>
        </authorList>
    </citation>
    <scope>NUCLEOTIDE SEQUENCE [LARGE SCALE GENOMIC DNA]</scope>
    <source>
        <strain evidence="4 5">DSM 102131</strain>
    </source>
</reference>
<sequence length="351" mass="37805">MYYASTAATPPEPPRAKGFRALKRWQKTLIVLLAVLLVAGACGGVGAFALVNRYEGKAKQEDLLGGAAEPKDEQRWKSGPLNLLLLGSDSREGEADEGSYAGQRSDTIMLVHLSKNLDRATIISIPRDSYVNVPPAEGWNGGMNKLNAAFAFGGAPHAAKTITKLTGVRLDGALIANFASINEMVDAVDGVRVCIPYTVRSTFSEKVWEKGCHQLDGTEAEEFMRQRKNVPGGDFGRIHDQQLVVKAIAEKASAEGMLTNPLKLDELLLTAAESLTIDKNLDLKELALTAKGIKPANIKFATVPYTSANLKTHAGSAVKLDDAKAKEMFAAVRDDTIQEWLAAHPQKAPGR</sequence>
<keyword evidence="2" id="KW-0472">Membrane</keyword>